<dbReference type="Pfam" id="PF15410">
    <property type="entry name" value="PH_9"/>
    <property type="match status" value="1"/>
</dbReference>
<comment type="similarity">
    <text evidence="4 18">Belongs to the spectrin family.</text>
</comment>
<dbReference type="PROSITE" id="PS00020">
    <property type="entry name" value="ACTININ_2"/>
    <property type="match status" value="1"/>
</dbReference>
<evidence type="ECO:0000256" key="8">
    <source>
        <dbReference type="ARBA" id="ARBA00022553"/>
    </source>
</evidence>
<dbReference type="InterPro" id="IPR011993">
    <property type="entry name" value="PH-like_dom_sf"/>
</dbReference>
<feature type="region of interest" description="Disordered" evidence="20">
    <location>
        <begin position="2307"/>
        <end position="2360"/>
    </location>
</feature>
<evidence type="ECO:0000256" key="10">
    <source>
        <dbReference type="ARBA" id="ARBA00022860"/>
    </source>
</evidence>
<evidence type="ECO:0000313" key="23">
    <source>
        <dbReference type="EMBL" id="KAG8443697.1"/>
    </source>
</evidence>
<dbReference type="PROSITE" id="PS00019">
    <property type="entry name" value="ACTININ_1"/>
    <property type="match status" value="1"/>
</dbReference>
<evidence type="ECO:0000256" key="5">
    <source>
        <dbReference type="ARBA" id="ARBA00022467"/>
    </source>
</evidence>
<feature type="region of interest" description="Disordered" evidence="20">
    <location>
        <begin position="2088"/>
        <end position="2191"/>
    </location>
</feature>
<dbReference type="PROSITE" id="PS50021">
    <property type="entry name" value="CH"/>
    <property type="match status" value="2"/>
</dbReference>
<evidence type="ECO:0000256" key="9">
    <source>
        <dbReference type="ARBA" id="ARBA00022737"/>
    </source>
</evidence>
<dbReference type="FunFam" id="1.20.58.60:FF:000028">
    <property type="entry name" value="Spectrin beta chain"/>
    <property type="match status" value="1"/>
</dbReference>
<dbReference type="FunFam" id="1.10.418.10:FF:000003">
    <property type="entry name" value="Spectrin beta chain"/>
    <property type="match status" value="1"/>
</dbReference>
<dbReference type="SUPFAM" id="SSF50729">
    <property type="entry name" value="PH domain-like"/>
    <property type="match status" value="1"/>
</dbReference>
<feature type="compositionally biased region" description="Polar residues" evidence="20">
    <location>
        <begin position="2142"/>
        <end position="2155"/>
    </location>
</feature>
<dbReference type="Proteomes" id="UP000812440">
    <property type="component" value="Chromosome 5"/>
</dbReference>
<evidence type="ECO:0000256" key="20">
    <source>
        <dbReference type="SAM" id="MobiDB-lite"/>
    </source>
</evidence>
<dbReference type="FunFam" id="1.20.58.60:FF:000083">
    <property type="entry name" value="Spectrin beta chain"/>
    <property type="match status" value="1"/>
</dbReference>
<feature type="compositionally biased region" description="Polar residues" evidence="20">
    <location>
        <begin position="2123"/>
        <end position="2133"/>
    </location>
</feature>
<dbReference type="Pfam" id="PF00307">
    <property type="entry name" value="CH"/>
    <property type="match status" value="2"/>
</dbReference>
<evidence type="ECO:0000256" key="13">
    <source>
        <dbReference type="ARBA" id="ARBA00023180"/>
    </source>
</evidence>
<dbReference type="GO" id="GO:0005829">
    <property type="term" value="C:cytosol"/>
    <property type="evidence" value="ECO:0007669"/>
    <property type="project" value="UniProtKB-SubCell"/>
</dbReference>
<dbReference type="Pfam" id="PF00435">
    <property type="entry name" value="Spectrin"/>
    <property type="match status" value="17"/>
</dbReference>
<keyword evidence="14 18" id="KW-0009">Actin-binding</keyword>
<evidence type="ECO:0000256" key="19">
    <source>
        <dbReference type="SAM" id="Coils"/>
    </source>
</evidence>
<evidence type="ECO:0000256" key="3">
    <source>
        <dbReference type="ARBA" id="ARBA00004514"/>
    </source>
</evidence>
<dbReference type="Gene3D" id="2.30.29.30">
    <property type="entry name" value="Pleckstrin-homology domain (PH domain)/Phosphotyrosine-binding domain (PTB)"/>
    <property type="match status" value="1"/>
</dbReference>
<evidence type="ECO:0000256" key="12">
    <source>
        <dbReference type="ARBA" id="ARBA00023136"/>
    </source>
</evidence>
<keyword evidence="19" id="KW-0175">Coiled coil</keyword>
<dbReference type="FunFam" id="1.20.58.60:FF:000018">
    <property type="entry name" value="Spectrin beta chain"/>
    <property type="match status" value="1"/>
</dbReference>
<dbReference type="GO" id="GO:0021556">
    <property type="term" value="P:central nervous system formation"/>
    <property type="evidence" value="ECO:0007669"/>
    <property type="project" value="UniProtKB-ARBA"/>
</dbReference>
<dbReference type="InterPro" id="IPR001849">
    <property type="entry name" value="PH_domain"/>
</dbReference>
<dbReference type="FunFam" id="1.20.58.60:FF:000153">
    <property type="entry name" value="Spectrin beta chain"/>
    <property type="match status" value="1"/>
</dbReference>
<dbReference type="SUPFAM" id="SSF47576">
    <property type="entry name" value="Calponin-homology domain, CH-domain"/>
    <property type="match status" value="1"/>
</dbReference>
<keyword evidence="11" id="KW-0007">Acetylation</keyword>
<keyword evidence="5 18" id="KW-0117">Actin capping</keyword>
<dbReference type="GO" id="GO:0005543">
    <property type="term" value="F:phospholipid binding"/>
    <property type="evidence" value="ECO:0007669"/>
    <property type="project" value="InterPro"/>
</dbReference>
<evidence type="ECO:0000256" key="7">
    <source>
        <dbReference type="ARBA" id="ARBA00022490"/>
    </source>
</evidence>
<feature type="compositionally biased region" description="Polar residues" evidence="20">
    <location>
        <begin position="2307"/>
        <end position="2337"/>
    </location>
</feature>
<protein>
    <recommendedName>
        <fullName evidence="18">Spectrin beta chain</fullName>
    </recommendedName>
</protein>
<dbReference type="PANTHER" id="PTHR11915">
    <property type="entry name" value="SPECTRIN/FILAMIN RELATED CYTOSKELETAL PROTEIN"/>
    <property type="match status" value="1"/>
</dbReference>
<dbReference type="CDD" id="cd00176">
    <property type="entry name" value="SPEC"/>
    <property type="match status" value="8"/>
</dbReference>
<dbReference type="FunFam" id="1.20.58.60:FF:000105">
    <property type="entry name" value="Spectrin beta chain"/>
    <property type="match status" value="1"/>
</dbReference>
<evidence type="ECO:0000256" key="4">
    <source>
        <dbReference type="ARBA" id="ARBA00006826"/>
    </source>
</evidence>
<dbReference type="InterPro" id="IPR041681">
    <property type="entry name" value="PH_9"/>
</dbReference>
<dbReference type="PIRSF" id="PIRSF002297">
    <property type="entry name" value="Spectrin_beta_subunit"/>
    <property type="match status" value="1"/>
</dbReference>
<dbReference type="OrthoDB" id="5865767at2759"/>
<dbReference type="GO" id="GO:0008091">
    <property type="term" value="C:spectrin"/>
    <property type="evidence" value="ECO:0007669"/>
    <property type="project" value="InterPro"/>
</dbReference>
<evidence type="ECO:0000256" key="2">
    <source>
        <dbReference type="ARBA" id="ARBA00004413"/>
    </source>
</evidence>
<dbReference type="InterPro" id="IPR001605">
    <property type="entry name" value="PH_dom-spectrin-type"/>
</dbReference>
<feature type="coiled-coil region" evidence="19">
    <location>
        <begin position="1518"/>
        <end position="1570"/>
    </location>
</feature>
<dbReference type="InterPro" id="IPR001715">
    <property type="entry name" value="CH_dom"/>
</dbReference>
<dbReference type="InterPro" id="IPR036872">
    <property type="entry name" value="CH_dom_sf"/>
</dbReference>
<dbReference type="InterPro" id="IPR002017">
    <property type="entry name" value="Spectrin_repeat"/>
</dbReference>
<dbReference type="FunFam" id="1.20.58.60:FF:000158">
    <property type="entry name" value="Spectrin beta chain"/>
    <property type="match status" value="1"/>
</dbReference>
<evidence type="ECO:0000256" key="1">
    <source>
        <dbReference type="ARBA" id="ARBA00004245"/>
    </source>
</evidence>
<dbReference type="SMART" id="SM00150">
    <property type="entry name" value="SPEC"/>
    <property type="match status" value="17"/>
</dbReference>
<keyword evidence="9" id="KW-0677">Repeat</keyword>
<dbReference type="GO" id="GO:0003779">
    <property type="term" value="F:actin binding"/>
    <property type="evidence" value="ECO:0007669"/>
    <property type="project" value="UniProtKB-KW"/>
</dbReference>
<keyword evidence="15 18" id="KW-0206">Cytoskeleton</keyword>
<dbReference type="SMART" id="SM00233">
    <property type="entry name" value="PH"/>
    <property type="match status" value="1"/>
</dbReference>
<evidence type="ECO:0000256" key="16">
    <source>
        <dbReference type="ARBA" id="ARBA00037833"/>
    </source>
</evidence>
<feature type="coiled-coil region" evidence="19">
    <location>
        <begin position="1420"/>
        <end position="1447"/>
    </location>
</feature>
<sequence length="2360" mass="274571">MTAVTTDFDNIEIQQQYCDVNNRWDDEWDNENSSARLFERSRIKALADEREAVQKKTFTKWVNSHLARVSCRITDLYADLRDGRMLIKLLEVLSGERLPKPTKGRMRIHCLENVDKALQFLKEQRVHLENMGSHDIVDGNHRLTLGLIWTIILRFQIQDISVETEDNKEKKSAKDALLLWCQMKTAGYPNVNIHNFTTSWRDGMAFNALIHKHRPDLIDFDKLKKSNAHYNLQNAFNLAEQHLGLTKLLDPEDISVDHPDEKSIITYVVTYYHYFSKMKALAVEGKRIGKVLDNAIETEKMIEKYESLASDLLEWIEQTIIILNNRKFANSLIGVQQQLQAFNTYRTVEKPPKFTEKGNLEVLLFTIQSKMRANNQKVYMPREGKLISDINKAWERLEKAEHERELALRNELIRQEKLEQLARRFDRKAAMRETWLSENQRLVSQDNFGFDLPAVEAATKKHEAIETDIAAYEERVQAVVAVARELETENYHDIKRITARKDNVIRLWEYLLELLRARRQRLEMNLGLQKVFQEMLYIMDWMDEMKVLLLSQDYGKHLLGVEDLLQKHALVEADIAIQAERVRGVNASAQKFATEGEGYKPCDPQIIRDRVAHMEFCYQELCQLAAERRARLEESRRLWKFFWEMAEEEGWIREKEQILSSDDYGKDLTSVIRLLSKHKAFEDEMSGRSGHLLQTIKEGEEMIAEDHFGSEKIRERINDIQEQWANLESLSARRKKRLEETSSFHQFQADADDIDAWMLDVLRLVSSNDVGHDEYSTQSLVKKHKDVAEEIASYRSPIDALHEQAAALPEEQFKSSDVQNRLSGIEERYKELAELARLRKQALQDALTLYKMFSEADACELWIVEKEQWLNNVQIPEKLEDLEVIQHRFESLEPEMNSQASRVAVVNQIARQLIHNGHPSEKEIKGQQDKLNTRWSQFRELVDRTKDALNSALSIQNYHLECNETKSWIREKTKVIESTQELGNDLAGVMALQRKLTGMERDLAAIEAKLSDLQKEAEKLEAEHPDQAQAIMARLAEINYVWEDMKTTLKNREESLGEASKLQQFLRDLDDFQSWLSRTQTTIASEDMPNTLAEAEKLLTQHENIKNEINNYEEDYQKMRDMGELVTQGQTDAQYMFLRQRLQALDTGWNELRKMWENRQNLLSQSHAYQLFLRDTKQAETFLNNQEYVLAHTEMPNNLEAAEGAIKKQEDFMTTMDASEEKINAVVDTGKRLVNEENIYSDKIEEKVDSIDNRHKRNRKAANDLLMRLKDNREMQKFLQDCQELSLWINEKMLTARDMSYDEARNLHSKWLKHQAFMAELASNKEWLDKIEKEGKQLITEKPETEAVVREKMGTLHTMWDELESTTQTKAQLLFDANKAELFTQSCADLNKWLHGLEGQIQSDDYGKDLTSVNILLKKQQMLENQMDVRRKEVEELQSQAQALSQEGKSPDEVDSQRTIVEHRFTELLAPLNERKKYLLASKEIHQFNRDVEDEILWVEERMPLASSTDHGHNLQTVQLLIKKNQTLQKEIQGHQHRNDDIFERSKNILEDGSLNAEAIKQRLSDLQELWNLLIEETEKRHRRLEESHRAQQYYFDGAEAEAWMSEQELYMMSEEKAKDEQSAVSMLKKHQILEQAVEDYAETVHQLSKTSRALVAEGHPESERISMRQSQVDKLYAGLKDLSEERRGKLDERHRLFQLNREVDDLEQWIAEREVVAGSHELGQDYEHITMLQERFREFARDTGLIGQERVDTVNHMADDLINSGHSDAATIAEWKDGLNEAWADLLELIDTRTQILAASYELHKFYHDAKEIYGRIQDKHKKLPEELGRDQNTVETLQRMHTTFEHDIQALGTQVRQLQEDAARLQAAYAGDKADDIQKRESEVLEAWKTLLDACEGRRLRLVDTGDKFRFFSLVRDLMLWMDDVIRQIEAQEKPRDVSSVELLMNNHQGIKAEIDARNDSFTTCIELGKSLLARKHYASEEIKEKLLQLTEKRKEMIDKWEDRWEWLRLILEVHQFSRDASVAEAWLLGNEPYLSSREIGQSVDEVEKLIKRHEAFEKSAATWEERFSALERLTTMELLEVRRLQEEEEKRRKPPTPELSPKISEGESPQQWDGTREGEQISQNGLPSDQESPRMGENAETNEMVNGSTEQRSSSKESSPIPSPTADRKSKSGMQPQTAATLPAKTQDITSAQFEGLLHRKHEWEGHNKKASSRSWHNVYCVINNQEIGFYKDSKNAASGIPYHNEIPVNLKEAVCEVATDYKKKKHVFKLKLSDGNEYLFQAKDDEEMNTWIQAIANAITSDKTEVSLSTQSTPASSRAQTLPASVTVTTESSPGKREKDKEKDKEKRFSLFGKKK</sequence>
<keyword evidence="13" id="KW-0325">Glycoprotein</keyword>
<feature type="domain" description="Calponin-homology (CH)" evidence="22">
    <location>
        <begin position="52"/>
        <end position="156"/>
    </location>
</feature>
<dbReference type="GO" id="GO:0005516">
    <property type="term" value="F:calmodulin binding"/>
    <property type="evidence" value="ECO:0007669"/>
    <property type="project" value="UniProtKB-KW"/>
</dbReference>
<dbReference type="InterPro" id="IPR018159">
    <property type="entry name" value="Spectrin/alpha-actinin"/>
</dbReference>
<feature type="coiled-coil region" evidence="19">
    <location>
        <begin position="1092"/>
        <end position="1122"/>
    </location>
</feature>
<evidence type="ECO:0000256" key="14">
    <source>
        <dbReference type="ARBA" id="ARBA00023203"/>
    </source>
</evidence>
<name>A0A8T2JJL2_9PIPI</name>
<dbReference type="GO" id="GO:0072659">
    <property type="term" value="P:protein localization to plasma membrane"/>
    <property type="evidence" value="ECO:0007669"/>
    <property type="project" value="UniProtKB-ARBA"/>
</dbReference>
<dbReference type="GO" id="GO:0005200">
    <property type="term" value="F:structural constituent of cytoskeleton"/>
    <property type="evidence" value="ECO:0007669"/>
    <property type="project" value="UniProtKB-UniRule"/>
</dbReference>
<evidence type="ECO:0000259" key="22">
    <source>
        <dbReference type="PROSITE" id="PS50021"/>
    </source>
</evidence>
<dbReference type="FunFam" id="1.20.58.60:FF:000019">
    <property type="entry name" value="Spectrin beta chain"/>
    <property type="match status" value="1"/>
</dbReference>
<organism evidence="23 24">
    <name type="scientific">Hymenochirus boettgeri</name>
    <name type="common">Congo dwarf clawed frog</name>
    <dbReference type="NCBI Taxonomy" id="247094"/>
    <lineage>
        <taxon>Eukaryota</taxon>
        <taxon>Metazoa</taxon>
        <taxon>Chordata</taxon>
        <taxon>Craniata</taxon>
        <taxon>Vertebrata</taxon>
        <taxon>Euteleostomi</taxon>
        <taxon>Amphibia</taxon>
        <taxon>Batrachia</taxon>
        <taxon>Anura</taxon>
        <taxon>Pipoidea</taxon>
        <taxon>Pipidae</taxon>
        <taxon>Pipinae</taxon>
        <taxon>Hymenochirus</taxon>
    </lineage>
</organism>
<feature type="coiled-coil region" evidence="19">
    <location>
        <begin position="1850"/>
        <end position="1877"/>
    </location>
</feature>
<dbReference type="GO" id="GO:0031430">
    <property type="term" value="C:M band"/>
    <property type="evidence" value="ECO:0007669"/>
    <property type="project" value="UniProtKB-SubCell"/>
</dbReference>
<feature type="compositionally biased region" description="Basic and acidic residues" evidence="20">
    <location>
        <begin position="2338"/>
        <end position="2353"/>
    </location>
</feature>
<dbReference type="GO" id="GO:0051693">
    <property type="term" value="P:actin filament capping"/>
    <property type="evidence" value="ECO:0007669"/>
    <property type="project" value="UniProtKB-UniRule"/>
</dbReference>
<evidence type="ECO:0000313" key="24">
    <source>
        <dbReference type="Proteomes" id="UP000812440"/>
    </source>
</evidence>
<comment type="subcellular location">
    <subcellularLocation>
        <location evidence="2">Cell membrane</location>
        <topology evidence="2">Peripheral membrane protein</topology>
        <orientation evidence="2">Cytoplasmic side</orientation>
    </subcellularLocation>
    <subcellularLocation>
        <location evidence="1">Cytoplasm</location>
        <location evidence="1">Cytoskeleton</location>
    </subcellularLocation>
    <subcellularLocation>
        <location evidence="3">Cytoplasm</location>
        <location evidence="3">Cytosol</location>
    </subcellularLocation>
    <subcellularLocation>
        <location evidence="16">Cytoplasm</location>
        <location evidence="16">Myofibril</location>
        <location evidence="16">Sarcomere</location>
        <location evidence="16">M line</location>
    </subcellularLocation>
</comment>
<dbReference type="CDD" id="cd10571">
    <property type="entry name" value="PH_beta_spectrin"/>
    <property type="match status" value="1"/>
</dbReference>
<dbReference type="Gene3D" id="1.20.58.60">
    <property type="match status" value="12"/>
</dbReference>
<dbReference type="FunFam" id="1.10.418.10:FF:000004">
    <property type="entry name" value="Spectrin beta chain"/>
    <property type="match status" value="1"/>
</dbReference>
<dbReference type="GO" id="GO:0005634">
    <property type="term" value="C:nucleus"/>
    <property type="evidence" value="ECO:0007669"/>
    <property type="project" value="UniProtKB-ARBA"/>
</dbReference>
<keyword evidence="6" id="KW-1003">Cell membrane</keyword>
<dbReference type="PROSITE" id="PS50003">
    <property type="entry name" value="PH_DOMAIN"/>
    <property type="match status" value="1"/>
</dbReference>
<dbReference type="InterPro" id="IPR016343">
    <property type="entry name" value="Spectrin_bsu"/>
</dbReference>
<evidence type="ECO:0000256" key="18">
    <source>
        <dbReference type="PIRNR" id="PIRNR002297"/>
    </source>
</evidence>
<keyword evidence="24" id="KW-1185">Reference proteome</keyword>
<evidence type="ECO:0000256" key="15">
    <source>
        <dbReference type="ARBA" id="ARBA00023212"/>
    </source>
</evidence>
<feature type="domain" description="PH" evidence="21">
    <location>
        <begin position="2194"/>
        <end position="2304"/>
    </location>
</feature>
<dbReference type="SUPFAM" id="SSF46966">
    <property type="entry name" value="Spectrin repeat"/>
    <property type="match status" value="14"/>
</dbReference>
<feature type="coiled-coil region" evidence="19">
    <location>
        <begin position="989"/>
        <end position="1030"/>
    </location>
</feature>
<dbReference type="FunFam" id="1.20.58.60:FF:000011">
    <property type="entry name" value="Spectrin beta chain"/>
    <property type="match status" value="1"/>
</dbReference>
<comment type="caution">
    <text evidence="23">The sequence shown here is derived from an EMBL/GenBank/DDBJ whole genome shotgun (WGS) entry which is preliminary data.</text>
</comment>
<dbReference type="SMART" id="SM00033">
    <property type="entry name" value="CH"/>
    <property type="match status" value="2"/>
</dbReference>
<evidence type="ECO:0000256" key="17">
    <source>
        <dbReference type="ARBA" id="ARBA00053223"/>
    </source>
</evidence>
<dbReference type="FunFam" id="1.20.58.60:FF:000059">
    <property type="entry name" value="Spectrin beta chain"/>
    <property type="match status" value="1"/>
</dbReference>
<keyword evidence="8" id="KW-0597">Phosphoprotein</keyword>
<feature type="domain" description="Calponin-homology (CH)" evidence="22">
    <location>
        <begin position="171"/>
        <end position="276"/>
    </location>
</feature>
<reference evidence="23" key="1">
    <citation type="thesis" date="2020" institute="ProQuest LLC" country="789 East Eisenhower Parkway, Ann Arbor, MI, USA">
        <title>Comparative Genomics and Chromosome Evolution.</title>
        <authorList>
            <person name="Mudd A.B."/>
        </authorList>
    </citation>
    <scope>NUCLEOTIDE SEQUENCE</scope>
    <source>
        <strain evidence="23">Female2</strain>
        <tissue evidence="23">Blood</tissue>
    </source>
</reference>
<dbReference type="GO" id="GO:0005886">
    <property type="term" value="C:plasma membrane"/>
    <property type="evidence" value="ECO:0007669"/>
    <property type="project" value="UniProtKB-SubCell"/>
</dbReference>
<proteinExistence type="inferred from homology"/>
<keyword evidence="7 18" id="KW-0963">Cytoplasm</keyword>
<evidence type="ECO:0000256" key="11">
    <source>
        <dbReference type="ARBA" id="ARBA00022990"/>
    </source>
</evidence>
<accession>A0A8T2JJL2</accession>
<keyword evidence="10" id="KW-0112">Calmodulin-binding</keyword>
<dbReference type="InterPro" id="IPR001589">
    <property type="entry name" value="Actinin_actin-bd_CS"/>
</dbReference>
<dbReference type="CDD" id="cd21248">
    <property type="entry name" value="CH_SPTB_like_rpt2"/>
    <property type="match status" value="1"/>
</dbReference>
<gene>
    <name evidence="23" type="ORF">GDO86_009029</name>
</gene>
<feature type="coiled-coil region" evidence="19">
    <location>
        <begin position="455"/>
        <end position="489"/>
    </location>
</feature>
<dbReference type="EMBL" id="JAACNH010000004">
    <property type="protein sequence ID" value="KAG8443697.1"/>
    <property type="molecule type" value="Genomic_DNA"/>
</dbReference>
<dbReference type="Gene3D" id="1.10.418.10">
    <property type="entry name" value="Calponin-like domain"/>
    <property type="match status" value="2"/>
</dbReference>
<dbReference type="FunFam" id="1.20.58.60:FF:000033">
    <property type="entry name" value="Spectrin beta chain"/>
    <property type="match status" value="1"/>
</dbReference>
<dbReference type="FunFam" id="2.30.29.30:FF:000024">
    <property type="entry name" value="Spectrin beta chain"/>
    <property type="match status" value="1"/>
</dbReference>
<evidence type="ECO:0000259" key="21">
    <source>
        <dbReference type="PROSITE" id="PS50003"/>
    </source>
</evidence>
<dbReference type="PRINTS" id="PR00683">
    <property type="entry name" value="SPECTRINPH"/>
</dbReference>
<evidence type="ECO:0000256" key="6">
    <source>
        <dbReference type="ARBA" id="ARBA00022475"/>
    </source>
</evidence>
<comment type="function">
    <text evidence="17">Fodrin, which seems to be involved in secretion, interacts with calmodulin in a calcium-dependent manner and is thus candidate for the calcium-dependent movement of the cytoskeleton at the membrane. Plays a critical role in central nervous system development and function.</text>
</comment>
<keyword evidence="12" id="KW-0472">Membrane</keyword>
<dbReference type="FunFam" id="1.20.58.60:FF:000099">
    <property type="entry name" value="Spectrin beta chain"/>
    <property type="match status" value="1"/>
</dbReference>